<reference evidence="8" key="1">
    <citation type="submission" date="2022-09" db="EMBL/GenBank/DDBJ databases">
        <title>Fusarium specimens isolated from Avocado Roots.</title>
        <authorList>
            <person name="Stajich J."/>
            <person name="Roper C."/>
            <person name="Heimlech-Rivalta G."/>
        </authorList>
    </citation>
    <scope>NUCLEOTIDE SEQUENCE</scope>
    <source>
        <strain evidence="8">A02</strain>
    </source>
</reference>
<dbReference type="SUPFAM" id="SSF57716">
    <property type="entry name" value="Glucocorticoid receptor-like (DNA-binding domain)"/>
    <property type="match status" value="1"/>
</dbReference>
<evidence type="ECO:0000313" key="8">
    <source>
        <dbReference type="EMBL" id="KAJ4182765.1"/>
    </source>
</evidence>
<keyword evidence="2" id="KW-0677">Repeat</keyword>
<dbReference type="PANTHER" id="PTHR24205:SF16">
    <property type="entry name" value="GH01042P-RELATED"/>
    <property type="match status" value="1"/>
</dbReference>
<keyword evidence="4 5" id="KW-0440">LIM domain</keyword>
<evidence type="ECO:0000259" key="7">
    <source>
        <dbReference type="PROSITE" id="PS50023"/>
    </source>
</evidence>
<dbReference type="InterPro" id="IPR001781">
    <property type="entry name" value="Znf_LIM"/>
</dbReference>
<evidence type="ECO:0000256" key="4">
    <source>
        <dbReference type="ARBA" id="ARBA00023038"/>
    </source>
</evidence>
<evidence type="ECO:0000256" key="2">
    <source>
        <dbReference type="ARBA" id="ARBA00022737"/>
    </source>
</evidence>
<dbReference type="SMART" id="SM00132">
    <property type="entry name" value="LIM"/>
    <property type="match status" value="1"/>
</dbReference>
<protein>
    <recommendedName>
        <fullName evidence="7">LIM zinc-binding domain-containing protein</fullName>
    </recommendedName>
</protein>
<evidence type="ECO:0000256" key="1">
    <source>
        <dbReference type="ARBA" id="ARBA00022723"/>
    </source>
</evidence>
<dbReference type="Pfam" id="PF00412">
    <property type="entry name" value="LIM"/>
    <property type="match status" value="1"/>
</dbReference>
<feature type="domain" description="LIM zinc-binding" evidence="7">
    <location>
        <begin position="152"/>
        <end position="213"/>
    </location>
</feature>
<evidence type="ECO:0000256" key="5">
    <source>
        <dbReference type="PROSITE-ProRule" id="PRU00125"/>
    </source>
</evidence>
<evidence type="ECO:0000256" key="3">
    <source>
        <dbReference type="ARBA" id="ARBA00022833"/>
    </source>
</evidence>
<dbReference type="EMBL" id="JAOQAV010000033">
    <property type="protein sequence ID" value="KAJ4182765.1"/>
    <property type="molecule type" value="Genomic_DNA"/>
</dbReference>
<organism evidence="8 9">
    <name type="scientific">Fusarium falciforme</name>
    <dbReference type="NCBI Taxonomy" id="195108"/>
    <lineage>
        <taxon>Eukaryota</taxon>
        <taxon>Fungi</taxon>
        <taxon>Dikarya</taxon>
        <taxon>Ascomycota</taxon>
        <taxon>Pezizomycotina</taxon>
        <taxon>Sordariomycetes</taxon>
        <taxon>Hypocreomycetidae</taxon>
        <taxon>Hypocreales</taxon>
        <taxon>Nectriaceae</taxon>
        <taxon>Fusarium</taxon>
        <taxon>Fusarium solani species complex</taxon>
    </lineage>
</organism>
<keyword evidence="3 5" id="KW-0862">Zinc</keyword>
<keyword evidence="1 5" id="KW-0479">Metal-binding</keyword>
<dbReference type="PROSITE" id="PS00478">
    <property type="entry name" value="LIM_DOMAIN_1"/>
    <property type="match status" value="1"/>
</dbReference>
<accession>A0A9W8R2B9</accession>
<name>A0A9W8R2B9_9HYPO</name>
<dbReference type="Proteomes" id="UP001152087">
    <property type="component" value="Unassembled WGS sequence"/>
</dbReference>
<proteinExistence type="predicted"/>
<sequence length="272" mass="30042">MEAQSIFDNENTRLSLFDMGAISAVAPSELDFDFDDLVLNSQAYRRAFARAQSNADLETQAHVTEDIGLHLSDGATIRRVNQDLVGLNLATIVESSSPRSISTILERQESVPEEPDNPPPQQQEEITSVRDGTDLPAKELPNQSQLASCSERTCGKCSRTISCQFVKEQGETFHPDCFTCVDCGESIETKFFPLKDHPGAQICEKDYFRRLGLLCHDCGQGLVGAYITSGDKKYHLEHFKRDISSVTVHAVDGSHGGELLNDKENDAQVYGK</sequence>
<keyword evidence="9" id="KW-1185">Reference proteome</keyword>
<evidence type="ECO:0000256" key="6">
    <source>
        <dbReference type="SAM" id="MobiDB-lite"/>
    </source>
</evidence>
<dbReference type="GO" id="GO:0030695">
    <property type="term" value="F:GTPase regulator activity"/>
    <property type="evidence" value="ECO:0007669"/>
    <property type="project" value="UniProtKB-ARBA"/>
</dbReference>
<dbReference type="GO" id="GO:0046872">
    <property type="term" value="F:metal ion binding"/>
    <property type="evidence" value="ECO:0007669"/>
    <property type="project" value="UniProtKB-KW"/>
</dbReference>
<dbReference type="PROSITE" id="PS50023">
    <property type="entry name" value="LIM_DOMAIN_2"/>
    <property type="match status" value="1"/>
</dbReference>
<dbReference type="Gene3D" id="2.10.110.10">
    <property type="entry name" value="Cysteine Rich Protein"/>
    <property type="match status" value="2"/>
</dbReference>
<dbReference type="PANTHER" id="PTHR24205">
    <property type="entry name" value="FOUR AND A HALF LIM DOMAINS PROTEIN"/>
    <property type="match status" value="1"/>
</dbReference>
<dbReference type="AlphaFoldDB" id="A0A9W8R2B9"/>
<comment type="caution">
    <text evidence="8">The sequence shown here is derived from an EMBL/GenBank/DDBJ whole genome shotgun (WGS) entry which is preliminary data.</text>
</comment>
<evidence type="ECO:0000313" key="9">
    <source>
        <dbReference type="Proteomes" id="UP001152087"/>
    </source>
</evidence>
<feature type="region of interest" description="Disordered" evidence="6">
    <location>
        <begin position="107"/>
        <end position="127"/>
    </location>
</feature>
<gene>
    <name evidence="8" type="ORF">NW755_010262</name>
</gene>